<name>A0ACC6TTU8_9BURK</name>
<proteinExistence type="predicted"/>
<keyword evidence="1" id="KW-0378">Hydrolase</keyword>
<gene>
    <name evidence="1" type="ORF">AB4Y32_02925</name>
</gene>
<keyword evidence="2" id="KW-1185">Reference proteome</keyword>
<comment type="caution">
    <text evidence="1">The sequence shown here is derived from an EMBL/GenBank/DDBJ whole genome shotgun (WGS) entry which is preliminary data.</text>
</comment>
<dbReference type="Proteomes" id="UP001558850">
    <property type="component" value="Unassembled WGS sequence"/>
</dbReference>
<dbReference type="EMBL" id="JBFRCH010000001">
    <property type="protein sequence ID" value="MEX3930767.1"/>
    <property type="molecule type" value="Genomic_DNA"/>
</dbReference>
<accession>A0ACC6TTU8</accession>
<organism evidence="1 2">
    <name type="scientific">Paraburkholderia phymatum</name>
    <dbReference type="NCBI Taxonomy" id="148447"/>
    <lineage>
        <taxon>Bacteria</taxon>
        <taxon>Pseudomonadati</taxon>
        <taxon>Pseudomonadota</taxon>
        <taxon>Betaproteobacteria</taxon>
        <taxon>Burkholderiales</taxon>
        <taxon>Burkholderiaceae</taxon>
        <taxon>Paraburkholderia</taxon>
    </lineage>
</organism>
<reference evidence="1" key="1">
    <citation type="submission" date="2024-07" db="EMBL/GenBank/DDBJ databases">
        <title>A survey of Mimosa microsymbionts across Brazilian biomes reveals a high diversity of Paraburkholderia nodulating endemic species, but also that Cupriavidus is common as a symbiont of widespread species.</title>
        <authorList>
            <person name="Rouws L."/>
            <person name="Barauna A."/>
            <person name="Beukes C."/>
            <person name="Rouws J.R.C."/>
            <person name="De Faria S.M."/>
            <person name="Gross E."/>
            <person name="Bueno Dos Reis Junior F."/>
            <person name="Simon M.F."/>
            <person name="Maluk M."/>
            <person name="Odee D.W."/>
            <person name="Kenicer G."/>
            <person name="Young J.P.W."/>
            <person name="Reis V.M."/>
            <person name="Zilli J."/>
            <person name="James E.K."/>
        </authorList>
    </citation>
    <scope>NUCLEOTIDE SEQUENCE</scope>
    <source>
        <strain evidence="1">EG181B</strain>
    </source>
</reference>
<sequence length="518" mass="56192">MSRKMLIKPFRSIESAATATHNWRRRQILRAGASTLVLGLAAPRFAWASSVLGVRVWPARDYTRVTIESDQPLQNTQQMLQGPDRLVVDLNGLDLDQALKDLVSKIAPNDPQIQSVRVGQYQPHVVRMVFDLKGSVKPQVFTLPPVGTYKYRLVFDLYPAVAPDPLMDLLAQTERKQQQLDKLNEQSSPPAATLSGPTTPPADNSDAFFEKYAQNNAPSSSAPAPAPRPPAHAAPAPHTPSKPTPAPAPPVIARNNDNDTDNDADNGDDTYKFTTPKKGSTTVRLLTVAIDPGHGGEDPGAIGGSGTYEKHVALDIAKKLRAKIDAQPNMRAMMTRDADFFVPLNVRVQKARRVGADLFVSIHADAFTTPEASGSSVFALSEHGASSAAARWMANKENSSDQIGGINIKSADASVNRALFDMSTTAQIRDSMRYGTFVLKEIGGINKLHKGSVEQAGFAVLKAPDIPSILVETAFISNPDEERRLNDDAYREKMANAILSGIKRYFAANPPLAKSRMT</sequence>
<evidence type="ECO:0000313" key="2">
    <source>
        <dbReference type="Proteomes" id="UP001558850"/>
    </source>
</evidence>
<evidence type="ECO:0000313" key="1">
    <source>
        <dbReference type="EMBL" id="MEX3930767.1"/>
    </source>
</evidence>
<protein>
    <submittedName>
        <fullName evidence="1">N-acetylmuramoyl-L-alanine amidase</fullName>
        <ecNumber evidence="1">3.5.1.28</ecNumber>
    </submittedName>
</protein>
<dbReference type="EC" id="3.5.1.28" evidence="1"/>